<dbReference type="AlphaFoldDB" id="T4VGC9"/>
<dbReference type="InterPro" id="IPR038667">
    <property type="entry name" value="XkdH-like_sf"/>
</dbReference>
<dbReference type="PATRIC" id="fig|1233171.3.peg.3504"/>
<name>T4VGC9_PARBF</name>
<dbReference type="EMBL" id="AVNC01000023">
    <property type="protein sequence ID" value="EQK39821.1"/>
    <property type="molecule type" value="Genomic_DNA"/>
</dbReference>
<reference evidence="1 2" key="1">
    <citation type="submission" date="2013-06" db="EMBL/GenBank/DDBJ databases">
        <authorList>
            <person name="Walk S."/>
            <person name="Aronoff D."/>
            <person name="Young V.Y."/>
            <person name="Marsh J."/>
            <person name="Harrison L."/>
            <person name="Daugherty S.C."/>
            <person name="Shefchek K.A."/>
            <person name="Hine E.E."/>
            <person name="Tallon L.J."/>
            <person name="Sadzewicz L.K."/>
            <person name="Rasko D.A."/>
        </authorList>
    </citation>
    <scope>NUCLEOTIDE SEQUENCE [LARGE SCALE GENOMIC DNA]</scope>
    <source>
        <strain evidence="1 2">ATCC 638</strain>
    </source>
</reference>
<dbReference type="RefSeq" id="WP_021434576.1">
    <property type="nucleotide sequence ID" value="NZ_AVNC01000023.1"/>
</dbReference>
<organism evidence="1 2">
    <name type="scientific">Paraclostridium bifermentans ATCC 638 = DSM 14991</name>
    <dbReference type="NCBI Taxonomy" id="1233171"/>
    <lineage>
        <taxon>Bacteria</taxon>
        <taxon>Bacillati</taxon>
        <taxon>Bacillota</taxon>
        <taxon>Clostridia</taxon>
        <taxon>Peptostreptococcales</taxon>
        <taxon>Peptostreptococcaceae</taxon>
        <taxon>Paraclostridium</taxon>
    </lineage>
</organism>
<dbReference type="Proteomes" id="UP000015688">
    <property type="component" value="Unassembled WGS sequence"/>
</dbReference>
<sequence>MTEAEILEMTYLDRCTIKRKVKVKNEDTGVTSSELKIIAENVKCALSNKESVVSVIKEDGAGKIVSNNQLFANPNTDIKEGDTVEVTVMGELSIYLASKPFKYPSHLEVFITEKERV</sequence>
<evidence type="ECO:0000313" key="1">
    <source>
        <dbReference type="EMBL" id="EQK39821.1"/>
    </source>
</evidence>
<proteinExistence type="predicted"/>
<protein>
    <submittedName>
        <fullName evidence="1">Ribosomal L23 family protein</fullName>
    </submittedName>
</protein>
<dbReference type="Gene3D" id="2.40.10.370">
    <property type="entry name" value="Protein of unknown function DUF3599"/>
    <property type="match status" value="1"/>
</dbReference>
<accession>T4VGC9</accession>
<gene>
    <name evidence="1" type="ORF">C672_3638</name>
</gene>
<evidence type="ECO:0000313" key="2">
    <source>
        <dbReference type="Proteomes" id="UP000015688"/>
    </source>
</evidence>
<comment type="caution">
    <text evidence="1">The sequence shown here is derived from an EMBL/GenBank/DDBJ whole genome shotgun (WGS) entry which is preliminary data.</text>
</comment>